<feature type="compositionally biased region" description="Polar residues" evidence="2">
    <location>
        <begin position="521"/>
        <end position="530"/>
    </location>
</feature>
<reference evidence="3" key="2">
    <citation type="journal article" date="2020" name="Nat. Commun.">
        <title>Large-scale genome sequencing of mycorrhizal fungi provides insights into the early evolution of symbiotic traits.</title>
        <authorList>
            <person name="Miyauchi S."/>
            <person name="Kiss E."/>
            <person name="Kuo A."/>
            <person name="Drula E."/>
            <person name="Kohler A."/>
            <person name="Sanchez-Garcia M."/>
            <person name="Morin E."/>
            <person name="Andreopoulos B."/>
            <person name="Barry K.W."/>
            <person name="Bonito G."/>
            <person name="Buee M."/>
            <person name="Carver A."/>
            <person name="Chen C."/>
            <person name="Cichocki N."/>
            <person name="Clum A."/>
            <person name="Culley D."/>
            <person name="Crous P.W."/>
            <person name="Fauchery L."/>
            <person name="Girlanda M."/>
            <person name="Hayes R.D."/>
            <person name="Keri Z."/>
            <person name="LaButti K."/>
            <person name="Lipzen A."/>
            <person name="Lombard V."/>
            <person name="Magnuson J."/>
            <person name="Maillard F."/>
            <person name="Murat C."/>
            <person name="Nolan M."/>
            <person name="Ohm R.A."/>
            <person name="Pangilinan J."/>
            <person name="Pereira M.F."/>
            <person name="Perotto S."/>
            <person name="Peter M."/>
            <person name="Pfister S."/>
            <person name="Riley R."/>
            <person name="Sitrit Y."/>
            <person name="Stielow J.B."/>
            <person name="Szollosi G."/>
            <person name="Zifcakova L."/>
            <person name="Stursova M."/>
            <person name="Spatafora J.W."/>
            <person name="Tedersoo L."/>
            <person name="Vaario L.M."/>
            <person name="Yamada A."/>
            <person name="Yan M."/>
            <person name="Wang P."/>
            <person name="Xu J."/>
            <person name="Bruns T."/>
            <person name="Baldrian P."/>
            <person name="Vilgalys R."/>
            <person name="Dunand C."/>
            <person name="Henrissat B."/>
            <person name="Grigoriev I.V."/>
            <person name="Hibbett D."/>
            <person name="Nagy L.G."/>
            <person name="Martin F.M."/>
        </authorList>
    </citation>
    <scope>NUCLEOTIDE SEQUENCE</scope>
    <source>
        <strain evidence="3">Prilba</strain>
    </source>
</reference>
<feature type="compositionally biased region" description="Basic and acidic residues" evidence="2">
    <location>
        <begin position="510"/>
        <end position="519"/>
    </location>
</feature>
<organism evidence="3 4">
    <name type="scientific">Russula ochroleuca</name>
    <dbReference type="NCBI Taxonomy" id="152965"/>
    <lineage>
        <taxon>Eukaryota</taxon>
        <taxon>Fungi</taxon>
        <taxon>Dikarya</taxon>
        <taxon>Basidiomycota</taxon>
        <taxon>Agaricomycotina</taxon>
        <taxon>Agaricomycetes</taxon>
        <taxon>Russulales</taxon>
        <taxon>Russulaceae</taxon>
        <taxon>Russula</taxon>
    </lineage>
</organism>
<dbReference type="AlphaFoldDB" id="A0A9P5JXQ8"/>
<proteinExistence type="predicted"/>
<name>A0A9P5JXQ8_9AGAM</name>
<evidence type="ECO:0000256" key="1">
    <source>
        <dbReference type="SAM" id="Coils"/>
    </source>
</evidence>
<feature type="compositionally biased region" description="Low complexity" evidence="2">
    <location>
        <begin position="562"/>
        <end position="594"/>
    </location>
</feature>
<accession>A0A9P5JXQ8</accession>
<gene>
    <name evidence="3" type="ORF">DFH94DRAFT_675718</name>
</gene>
<keyword evidence="1" id="KW-0175">Coiled coil</keyword>
<sequence length="693" mass="75254">MTVRRKSSDVELSVSRTNRLLRPLHNKCAILASATSHPSGSAVPITYGSNTSLSLETRAPPPLDVLRDPKLVISRAHQESRSLDTLARQIYAVTNAYHNVVQAALTGGLDGSRRDVLALTDICAASIGRNIKGEVARCLASLEGELDEDNAKETALVDELYESVPARFRSWTLIAHATSEIVDTCPSHPMLMLSLLGVALTQGLYAESKTFLRLFLATLIRSHSRHGINPPAIAHPMHPSYLVDLCNEWTRLAPECCAGSFTHRSFAAVTLEVLMEHGSAAAWTCKSITRLVQLLRTRDFGYFLTFLHGLIETLAARPRDLVHDDSRGEDRSLLARLAKWTGVITSDFFSSKVGDGEQSAGTDAHQLHSIVEVLASAYDSGLHLISINDDEADDRRDPQAALICAATHCLSSTTTPLISTISSSRQHTILALLQDVSPSSTTYDALADLPLPRLHTLAGALRAHNLGSLERALWTCAVEHSRSTSPVVNPLLAALADAVEWEREREREEIAAGRMRREATATLQSMSTGSPPRKRARREMTASRRASRLHPRIHSPSPSPTPSSSSSLSTTISVASTPSLSSSSTRSPSGSPVPAETAETSEDEEITRRSRGARRFGSCADMRSVLADALRERKDLKEERHRASLRSGSGCCYGRSVSLSEGEYSCSEEEDAATSALPSESDVLDLFAYEDPI</sequence>
<comment type="caution">
    <text evidence="3">The sequence shown here is derived from an EMBL/GenBank/DDBJ whole genome shotgun (WGS) entry which is preliminary data.</text>
</comment>
<reference evidence="3" key="1">
    <citation type="submission" date="2019-10" db="EMBL/GenBank/DDBJ databases">
        <authorList>
            <consortium name="DOE Joint Genome Institute"/>
            <person name="Kuo A."/>
            <person name="Miyauchi S."/>
            <person name="Kiss E."/>
            <person name="Drula E."/>
            <person name="Kohler A."/>
            <person name="Sanchez-Garcia M."/>
            <person name="Andreopoulos B."/>
            <person name="Barry K.W."/>
            <person name="Bonito G."/>
            <person name="Buee M."/>
            <person name="Carver A."/>
            <person name="Chen C."/>
            <person name="Cichocki N."/>
            <person name="Clum A."/>
            <person name="Culley D."/>
            <person name="Crous P.W."/>
            <person name="Fauchery L."/>
            <person name="Girlanda M."/>
            <person name="Hayes R."/>
            <person name="Keri Z."/>
            <person name="LaButti K."/>
            <person name="Lipzen A."/>
            <person name="Lombard V."/>
            <person name="Magnuson J."/>
            <person name="Maillard F."/>
            <person name="Morin E."/>
            <person name="Murat C."/>
            <person name="Nolan M."/>
            <person name="Ohm R."/>
            <person name="Pangilinan J."/>
            <person name="Pereira M."/>
            <person name="Perotto S."/>
            <person name="Peter M."/>
            <person name="Riley R."/>
            <person name="Sitrit Y."/>
            <person name="Stielow B."/>
            <person name="Szollosi G."/>
            <person name="Zifcakova L."/>
            <person name="Stursova M."/>
            <person name="Spatafora J.W."/>
            <person name="Tedersoo L."/>
            <person name="Vaario L.-M."/>
            <person name="Yamada A."/>
            <person name="Yan M."/>
            <person name="Wang P."/>
            <person name="Xu J."/>
            <person name="Bruns T."/>
            <person name="Baldrian P."/>
            <person name="Vilgalys R."/>
            <person name="Henrissat B."/>
            <person name="Grigoriev I.V."/>
            <person name="Hibbett D."/>
            <person name="Nagy L.G."/>
            <person name="Martin F.M."/>
        </authorList>
    </citation>
    <scope>NUCLEOTIDE SEQUENCE</scope>
    <source>
        <strain evidence="3">Prilba</strain>
    </source>
</reference>
<protein>
    <submittedName>
        <fullName evidence="3">Uncharacterized protein</fullName>
    </submittedName>
</protein>
<keyword evidence="4" id="KW-1185">Reference proteome</keyword>
<dbReference type="EMBL" id="WHVB01000034">
    <property type="protein sequence ID" value="KAF8467937.1"/>
    <property type="molecule type" value="Genomic_DNA"/>
</dbReference>
<feature type="region of interest" description="Disordered" evidence="2">
    <location>
        <begin position="510"/>
        <end position="613"/>
    </location>
</feature>
<dbReference type="Proteomes" id="UP000759537">
    <property type="component" value="Unassembled WGS sequence"/>
</dbReference>
<feature type="coiled-coil region" evidence="1">
    <location>
        <begin position="619"/>
        <end position="646"/>
    </location>
</feature>
<evidence type="ECO:0000256" key="2">
    <source>
        <dbReference type="SAM" id="MobiDB-lite"/>
    </source>
</evidence>
<dbReference type="OrthoDB" id="3158032at2759"/>
<evidence type="ECO:0000313" key="3">
    <source>
        <dbReference type="EMBL" id="KAF8467937.1"/>
    </source>
</evidence>
<evidence type="ECO:0000313" key="4">
    <source>
        <dbReference type="Proteomes" id="UP000759537"/>
    </source>
</evidence>